<keyword evidence="1" id="KW-0472">Membrane</keyword>
<evidence type="ECO:0000256" key="1">
    <source>
        <dbReference type="SAM" id="Phobius"/>
    </source>
</evidence>
<reference evidence="2" key="1">
    <citation type="submission" date="2021-03" db="EMBL/GenBank/DDBJ databases">
        <title>Evolutionary innovations through gain and loss of genes in the ectomycorrhizal Boletales.</title>
        <authorList>
            <person name="Wu G."/>
            <person name="Miyauchi S."/>
            <person name="Morin E."/>
            <person name="Yang Z.-L."/>
            <person name="Xu J."/>
            <person name="Martin F.M."/>
        </authorList>
    </citation>
    <scope>NUCLEOTIDE SEQUENCE</scope>
    <source>
        <strain evidence="2">BR01</strain>
    </source>
</reference>
<gene>
    <name evidence="2" type="ORF">JVT61DRAFT_11504</name>
</gene>
<evidence type="ECO:0000313" key="3">
    <source>
        <dbReference type="Proteomes" id="UP000683000"/>
    </source>
</evidence>
<keyword evidence="1" id="KW-1133">Transmembrane helix</keyword>
<accession>A0A8I3AD42</accession>
<comment type="caution">
    <text evidence="2">The sequence shown here is derived from an EMBL/GenBank/DDBJ whole genome shotgun (WGS) entry which is preliminary data.</text>
</comment>
<keyword evidence="1" id="KW-0812">Transmembrane</keyword>
<sequence length="79" mass="8747">MSTTDVVSVARHASERYSSSKILILLAILLQAVGIDFGVARMLNYLLFKLPNSRTQELEGKSGVFLNRHVQRVGLTSND</sequence>
<dbReference type="AlphaFoldDB" id="A0A8I3AD42"/>
<dbReference type="OrthoDB" id="7464992at2759"/>
<dbReference type="EMBL" id="JAGFBS010000005">
    <property type="protein sequence ID" value="KAG6379068.1"/>
    <property type="molecule type" value="Genomic_DNA"/>
</dbReference>
<name>A0A8I3AD42_9AGAM</name>
<dbReference type="Proteomes" id="UP000683000">
    <property type="component" value="Unassembled WGS sequence"/>
</dbReference>
<evidence type="ECO:0000313" key="2">
    <source>
        <dbReference type="EMBL" id="KAG6379068.1"/>
    </source>
</evidence>
<proteinExistence type="predicted"/>
<protein>
    <submittedName>
        <fullName evidence="2">Uncharacterized protein</fullName>
    </submittedName>
</protein>
<keyword evidence="3" id="KW-1185">Reference proteome</keyword>
<feature type="transmembrane region" description="Helical" evidence="1">
    <location>
        <begin position="22"/>
        <end position="48"/>
    </location>
</feature>
<organism evidence="2 3">
    <name type="scientific">Boletus reticuloceps</name>
    <dbReference type="NCBI Taxonomy" id="495285"/>
    <lineage>
        <taxon>Eukaryota</taxon>
        <taxon>Fungi</taxon>
        <taxon>Dikarya</taxon>
        <taxon>Basidiomycota</taxon>
        <taxon>Agaricomycotina</taxon>
        <taxon>Agaricomycetes</taxon>
        <taxon>Agaricomycetidae</taxon>
        <taxon>Boletales</taxon>
        <taxon>Boletineae</taxon>
        <taxon>Boletaceae</taxon>
        <taxon>Boletoideae</taxon>
        <taxon>Boletus</taxon>
    </lineage>
</organism>